<dbReference type="Gene3D" id="1.10.510.10">
    <property type="entry name" value="Transferase(Phosphotransferase) domain 1"/>
    <property type="match status" value="1"/>
</dbReference>
<keyword evidence="6" id="KW-1185">Reference proteome</keyword>
<dbReference type="InterPro" id="IPR011009">
    <property type="entry name" value="Kinase-like_dom_sf"/>
</dbReference>
<dbReference type="SUPFAM" id="SSF56112">
    <property type="entry name" value="Protein kinase-like (PK-like)"/>
    <property type="match status" value="1"/>
</dbReference>
<dbReference type="InterPro" id="IPR000719">
    <property type="entry name" value="Prot_kinase_dom"/>
</dbReference>
<dbReference type="Pfam" id="PF07714">
    <property type="entry name" value="PK_Tyr_Ser-Thr"/>
    <property type="match status" value="1"/>
</dbReference>
<evidence type="ECO:0000259" key="4">
    <source>
        <dbReference type="PROSITE" id="PS50011"/>
    </source>
</evidence>
<proteinExistence type="predicted"/>
<dbReference type="PANTHER" id="PTHR27001:SF20">
    <property type="entry name" value="PROTEIN KINASE SUPERFAMILY PROTEIN"/>
    <property type="match status" value="1"/>
</dbReference>
<dbReference type="PROSITE" id="PS50011">
    <property type="entry name" value="PROTEIN_KINASE_DOM"/>
    <property type="match status" value="1"/>
</dbReference>
<keyword evidence="1" id="KW-0547">Nucleotide-binding</keyword>
<dbReference type="AlphaFoldDB" id="A0AAV6HXI1"/>
<dbReference type="Gene3D" id="3.30.200.20">
    <property type="entry name" value="Phosphorylase Kinase, domain 1"/>
    <property type="match status" value="1"/>
</dbReference>
<dbReference type="GO" id="GO:0005886">
    <property type="term" value="C:plasma membrane"/>
    <property type="evidence" value="ECO:0007669"/>
    <property type="project" value="TreeGrafter"/>
</dbReference>
<feature type="chain" id="PRO_5043742148" description="Protein kinase domain-containing protein" evidence="3">
    <location>
        <begin position="21"/>
        <end position="303"/>
    </location>
</feature>
<reference evidence="5 6" key="1">
    <citation type="submission" date="2020-08" db="EMBL/GenBank/DDBJ databases">
        <title>Plant Genome Project.</title>
        <authorList>
            <person name="Zhang R.-G."/>
        </authorList>
    </citation>
    <scope>NUCLEOTIDE SEQUENCE [LARGE SCALE GENOMIC DNA]</scope>
    <source>
        <strain evidence="5">WSP0</strain>
        <tissue evidence="5">Leaf</tissue>
    </source>
</reference>
<feature type="domain" description="Protein kinase" evidence="4">
    <location>
        <begin position="42"/>
        <end position="303"/>
    </location>
</feature>
<comment type="caution">
    <text evidence="5">The sequence shown here is derived from an EMBL/GenBank/DDBJ whole genome shotgun (WGS) entry which is preliminary data.</text>
</comment>
<dbReference type="InterPro" id="IPR020635">
    <property type="entry name" value="Tyr_kinase_cat_dom"/>
</dbReference>
<dbReference type="PANTHER" id="PTHR27001">
    <property type="entry name" value="OS01G0253100 PROTEIN"/>
    <property type="match status" value="1"/>
</dbReference>
<dbReference type="GO" id="GO:0004713">
    <property type="term" value="F:protein tyrosine kinase activity"/>
    <property type="evidence" value="ECO:0007669"/>
    <property type="project" value="InterPro"/>
</dbReference>
<evidence type="ECO:0000313" key="5">
    <source>
        <dbReference type="EMBL" id="KAG5517221.1"/>
    </source>
</evidence>
<name>A0AAV6HXI1_9ERIC</name>
<dbReference type="GO" id="GO:0005524">
    <property type="term" value="F:ATP binding"/>
    <property type="evidence" value="ECO:0007669"/>
    <property type="project" value="UniProtKB-KW"/>
</dbReference>
<accession>A0AAV6HXI1</accession>
<feature type="signal peptide" evidence="3">
    <location>
        <begin position="1"/>
        <end position="20"/>
    </location>
</feature>
<keyword evidence="2" id="KW-0067">ATP-binding</keyword>
<gene>
    <name evidence="5" type="ORF">RHGRI_037845</name>
</gene>
<evidence type="ECO:0000256" key="2">
    <source>
        <dbReference type="ARBA" id="ARBA00022840"/>
    </source>
</evidence>
<dbReference type="EMBL" id="JACTNZ010000013">
    <property type="protein sequence ID" value="KAG5517221.1"/>
    <property type="molecule type" value="Genomic_DNA"/>
</dbReference>
<keyword evidence="3" id="KW-0732">Signal</keyword>
<dbReference type="SMART" id="SM00219">
    <property type="entry name" value="TyrKc"/>
    <property type="match status" value="1"/>
</dbReference>
<evidence type="ECO:0000313" key="6">
    <source>
        <dbReference type="Proteomes" id="UP000823749"/>
    </source>
</evidence>
<dbReference type="Proteomes" id="UP000823749">
    <property type="component" value="Chromosome 13"/>
</dbReference>
<dbReference type="InterPro" id="IPR001245">
    <property type="entry name" value="Ser-Thr/Tyr_kinase_cat_dom"/>
</dbReference>
<protein>
    <recommendedName>
        <fullName evidence="4">Protein kinase domain-containing protein</fullName>
    </recommendedName>
</protein>
<organism evidence="5 6">
    <name type="scientific">Rhododendron griersonianum</name>
    <dbReference type="NCBI Taxonomy" id="479676"/>
    <lineage>
        <taxon>Eukaryota</taxon>
        <taxon>Viridiplantae</taxon>
        <taxon>Streptophyta</taxon>
        <taxon>Embryophyta</taxon>
        <taxon>Tracheophyta</taxon>
        <taxon>Spermatophyta</taxon>
        <taxon>Magnoliopsida</taxon>
        <taxon>eudicotyledons</taxon>
        <taxon>Gunneridae</taxon>
        <taxon>Pentapetalae</taxon>
        <taxon>asterids</taxon>
        <taxon>Ericales</taxon>
        <taxon>Ericaceae</taxon>
        <taxon>Ericoideae</taxon>
        <taxon>Rhodoreae</taxon>
        <taxon>Rhododendron</taxon>
    </lineage>
</organism>
<evidence type="ECO:0000256" key="1">
    <source>
        <dbReference type="ARBA" id="ARBA00022741"/>
    </source>
</evidence>
<evidence type="ECO:0000256" key="3">
    <source>
        <dbReference type="SAM" id="SignalP"/>
    </source>
</evidence>
<sequence>MDHLLLKIRLLLLSWFHLHPSPPGPISLLNLYSLSSEIRMLSGYWQEIIDNSHGAAYKAIFQDGSVAMVKEIRDFDEEEEAFYKEVLLLGCLHHRHIVSLCGFSTGRKRFLVFENIENGTLKDRLNDPLKTPLNWRTRLHIVIGVAAALEYLYFFCNPPMYHVSVSSSTILLDENYNAKLCNIGILGSRPNNVTLPQSSCTKECDGQECGNVIFQLGLLILELITGQSSEDGGAELIQWVQEYRFSKTVHKVLDPDLGDNYDSRELKGLLAVARLCTKSVDKPTAFTPQVFRYLQKKIGIAVA</sequence>